<protein>
    <recommendedName>
        <fullName evidence="4">Sfi1 spindle body domain-containing protein</fullName>
    </recommendedName>
</protein>
<accession>A0A9Q3H8R1</accession>
<evidence type="ECO:0000256" key="1">
    <source>
        <dbReference type="SAM" id="MobiDB-lite"/>
    </source>
</evidence>
<name>A0A9Q3H8R1_9BASI</name>
<feature type="compositionally biased region" description="Polar residues" evidence="1">
    <location>
        <begin position="103"/>
        <end position="115"/>
    </location>
</feature>
<dbReference type="AlphaFoldDB" id="A0A9Q3H8R1"/>
<evidence type="ECO:0000313" key="2">
    <source>
        <dbReference type="EMBL" id="MBW0496238.1"/>
    </source>
</evidence>
<gene>
    <name evidence="2" type="ORF">O181_035953</name>
</gene>
<dbReference type="OrthoDB" id="1933281at2759"/>
<evidence type="ECO:0000313" key="3">
    <source>
        <dbReference type="Proteomes" id="UP000765509"/>
    </source>
</evidence>
<comment type="caution">
    <text evidence="2">The sequence shown here is derived from an EMBL/GenBank/DDBJ whole genome shotgun (WGS) entry which is preliminary data.</text>
</comment>
<proteinExistence type="predicted"/>
<evidence type="ECO:0008006" key="4">
    <source>
        <dbReference type="Google" id="ProtNLM"/>
    </source>
</evidence>
<feature type="region of interest" description="Disordered" evidence="1">
    <location>
        <begin position="93"/>
        <end position="128"/>
    </location>
</feature>
<dbReference type="EMBL" id="AVOT02013509">
    <property type="protein sequence ID" value="MBW0496238.1"/>
    <property type="molecule type" value="Genomic_DNA"/>
</dbReference>
<sequence length="854" mass="102394">MLSAHEVSALKLREGPSFPSLPPFELDIMAKIMRQTPPNTTTFNALWAPYQEVLSQNNIEHKTDEKFYSLLLKLSMVPGIDWQQKWQRALVQQASRDKLGPSTKVNPDSATTPASFSKPPPPAQAQTRLRSLPSQPLPVKQASNCPPRVIKSVHFLPSNHHGSLQPNPVTLPSYPVSSITAKKAPLTQLVDYSDIKARNLRRRHLLNRFFICWKNYIVRWNTLALEADRARGILDVSAKYQTWKLKARAEIMRCNLADHARNTRISLLHLNHWRRLTIEKRERKWLLCLVKTCRDIRRAKDRKLRRQVLIMWANHLKSSRLFMTRQSRFVYKLMSNWYLAYQRTKELHFQSTTFRLESNIRNLRKSFIQWTQKASMQSNLKKFLLARNTRLKTYIFFIWRGICIQSHSSRVFFLRIQLRTFLRAWRRLYAHQKVLKTMVARAIFHKDQNMKLQILRRWIAEKLSEAVEASIAKGYLSSSPTDLLNCFNAHSSTHQSIVVLQVWKQRYDANVLHKSLSDELYRFFLIRDSFLAWIIHCNHCKHTEIQADLIRNKLLARRAWRIWRQKIHKKRITCWLRVRNTNRLRTLLSFWVATLQKKKRVSGCLLLFHQRSAIHMRTRLFSRWRDHSALRKQQDDQGLHFHEKKLIQKLWKTWKNYTKHLNDLEHTSDLIAVQRNETHKADLMFHWLWRTRENISRNSRLSAVLDKKRSHILLLTWALWRDNTRWRQLYPKASYFVDEKHESCKAWAFQLWMLRSSLLLAIRTSKRRSWIQYIHIWQKYIRIKTKLAVADEIFYRRLYKTYFDRWIRRHIDIKTSKMISRFKKHKTLFYAPGTRSWRQQTSNQLESDITFDSC</sequence>
<dbReference type="Proteomes" id="UP000765509">
    <property type="component" value="Unassembled WGS sequence"/>
</dbReference>
<organism evidence="2 3">
    <name type="scientific">Austropuccinia psidii MF-1</name>
    <dbReference type="NCBI Taxonomy" id="1389203"/>
    <lineage>
        <taxon>Eukaryota</taxon>
        <taxon>Fungi</taxon>
        <taxon>Dikarya</taxon>
        <taxon>Basidiomycota</taxon>
        <taxon>Pucciniomycotina</taxon>
        <taxon>Pucciniomycetes</taxon>
        <taxon>Pucciniales</taxon>
        <taxon>Sphaerophragmiaceae</taxon>
        <taxon>Austropuccinia</taxon>
    </lineage>
</organism>
<keyword evidence="3" id="KW-1185">Reference proteome</keyword>
<reference evidence="2" key="1">
    <citation type="submission" date="2021-03" db="EMBL/GenBank/DDBJ databases">
        <title>Draft genome sequence of rust myrtle Austropuccinia psidii MF-1, a brazilian biotype.</title>
        <authorList>
            <person name="Quecine M.C."/>
            <person name="Pachon D.M.R."/>
            <person name="Bonatelli M.L."/>
            <person name="Correr F.H."/>
            <person name="Franceschini L.M."/>
            <person name="Leite T.F."/>
            <person name="Margarido G.R.A."/>
            <person name="Almeida C.A."/>
            <person name="Ferrarezi J.A."/>
            <person name="Labate C.A."/>
        </authorList>
    </citation>
    <scope>NUCLEOTIDE SEQUENCE</scope>
    <source>
        <strain evidence="2">MF-1</strain>
    </source>
</reference>